<dbReference type="RefSeq" id="WP_239153483.1">
    <property type="nucleotide sequence ID" value="NZ_BOPF01000028.1"/>
</dbReference>
<dbReference type="InterPro" id="IPR009061">
    <property type="entry name" value="DNA-bd_dom_put_sf"/>
</dbReference>
<dbReference type="EMBL" id="BOPF01000028">
    <property type="protein sequence ID" value="GIJ49525.1"/>
    <property type="molecule type" value="Genomic_DNA"/>
</dbReference>
<evidence type="ECO:0000256" key="1">
    <source>
        <dbReference type="ARBA" id="ARBA00023125"/>
    </source>
</evidence>
<evidence type="ECO:0000313" key="4">
    <source>
        <dbReference type="Proteomes" id="UP000619260"/>
    </source>
</evidence>
<dbReference type="GO" id="GO:0003700">
    <property type="term" value="F:DNA-binding transcription factor activity"/>
    <property type="evidence" value="ECO:0007669"/>
    <property type="project" value="InterPro"/>
</dbReference>
<dbReference type="GO" id="GO:0003677">
    <property type="term" value="F:DNA binding"/>
    <property type="evidence" value="ECO:0007669"/>
    <property type="project" value="UniProtKB-KW"/>
</dbReference>
<accession>A0A8J4DSR8</accession>
<proteinExistence type="predicted"/>
<dbReference type="InterPro" id="IPR047057">
    <property type="entry name" value="MerR_fam"/>
</dbReference>
<dbReference type="Proteomes" id="UP000619260">
    <property type="component" value="Unassembled WGS sequence"/>
</dbReference>
<dbReference type="Pfam" id="PF13411">
    <property type="entry name" value="MerR_1"/>
    <property type="match status" value="1"/>
</dbReference>
<dbReference type="AlphaFoldDB" id="A0A8J4DSR8"/>
<evidence type="ECO:0000259" key="2">
    <source>
        <dbReference type="PROSITE" id="PS50937"/>
    </source>
</evidence>
<dbReference type="InterPro" id="IPR000551">
    <property type="entry name" value="MerR-type_HTH_dom"/>
</dbReference>
<keyword evidence="1" id="KW-0238">DNA-binding</keyword>
<dbReference type="Gene3D" id="1.10.1660.10">
    <property type="match status" value="1"/>
</dbReference>
<dbReference type="PANTHER" id="PTHR30204:SF98">
    <property type="entry name" value="HTH-TYPE TRANSCRIPTIONAL REGULATOR ADHR"/>
    <property type="match status" value="1"/>
</dbReference>
<reference evidence="3" key="1">
    <citation type="submission" date="2021-01" db="EMBL/GenBank/DDBJ databases">
        <title>Whole genome shotgun sequence of Virgisporangium aliadipatigenens NBRC 105644.</title>
        <authorList>
            <person name="Komaki H."/>
            <person name="Tamura T."/>
        </authorList>
    </citation>
    <scope>NUCLEOTIDE SEQUENCE</scope>
    <source>
        <strain evidence="3">NBRC 105644</strain>
    </source>
</reference>
<dbReference type="PROSITE" id="PS00552">
    <property type="entry name" value="HTH_MERR_1"/>
    <property type="match status" value="1"/>
</dbReference>
<name>A0A8J4DSR8_9ACTN</name>
<dbReference type="PROSITE" id="PS50937">
    <property type="entry name" value="HTH_MERR_2"/>
    <property type="match status" value="1"/>
</dbReference>
<organism evidence="3 4">
    <name type="scientific">Virgisporangium aliadipatigenens</name>
    <dbReference type="NCBI Taxonomy" id="741659"/>
    <lineage>
        <taxon>Bacteria</taxon>
        <taxon>Bacillati</taxon>
        <taxon>Actinomycetota</taxon>
        <taxon>Actinomycetes</taxon>
        <taxon>Micromonosporales</taxon>
        <taxon>Micromonosporaceae</taxon>
        <taxon>Virgisporangium</taxon>
    </lineage>
</organism>
<comment type="caution">
    <text evidence="3">The sequence shown here is derived from an EMBL/GenBank/DDBJ whole genome shotgun (WGS) entry which is preliminary data.</text>
</comment>
<dbReference type="SMART" id="SM00422">
    <property type="entry name" value="HTH_MERR"/>
    <property type="match status" value="1"/>
</dbReference>
<sequence length="121" mass="13889">MGAFLSVSEVAGQVDLSAHTLRWYERLGLVGPIGRDSAGRRRYAEQDVERLRFLCKLRDTGMPVRDMIRYVELINVGDTTNHERLEILVSHRARVVAQIDALQKDLKVIDWKIDFYTEATS</sequence>
<keyword evidence="4" id="KW-1185">Reference proteome</keyword>
<evidence type="ECO:0000313" key="3">
    <source>
        <dbReference type="EMBL" id="GIJ49525.1"/>
    </source>
</evidence>
<gene>
    <name evidence="3" type="ORF">Val02_64110</name>
</gene>
<feature type="domain" description="HTH merR-type" evidence="2">
    <location>
        <begin position="1"/>
        <end position="73"/>
    </location>
</feature>
<dbReference type="PRINTS" id="PR00040">
    <property type="entry name" value="HTHMERR"/>
</dbReference>
<dbReference type="CDD" id="cd01109">
    <property type="entry name" value="HTH_YyaN"/>
    <property type="match status" value="1"/>
</dbReference>
<protein>
    <submittedName>
        <fullName evidence="3">Putative transcriptional regulator, MerR family protein</fullName>
    </submittedName>
</protein>
<dbReference type="SUPFAM" id="SSF46955">
    <property type="entry name" value="Putative DNA-binding domain"/>
    <property type="match status" value="1"/>
</dbReference>
<dbReference type="PANTHER" id="PTHR30204">
    <property type="entry name" value="REDOX-CYCLING DRUG-SENSING TRANSCRIPTIONAL ACTIVATOR SOXR"/>
    <property type="match status" value="1"/>
</dbReference>